<dbReference type="GO" id="GO:0000949">
    <property type="term" value="P:aromatic amino acid family catabolic process to alcohol via Ehrlich pathway"/>
    <property type="evidence" value="ECO:0007669"/>
    <property type="project" value="TreeGrafter"/>
</dbReference>
<dbReference type="Pfam" id="PF02775">
    <property type="entry name" value="TPP_enzyme_C"/>
    <property type="match status" value="1"/>
</dbReference>
<dbReference type="Gene3D" id="3.40.50.1220">
    <property type="entry name" value="TPP-binding domain"/>
    <property type="match status" value="1"/>
</dbReference>
<dbReference type="CDD" id="cd07038">
    <property type="entry name" value="TPP_PYR_PDC_IPDC_like"/>
    <property type="match status" value="1"/>
</dbReference>
<evidence type="ECO:0000259" key="15">
    <source>
        <dbReference type="Pfam" id="PF00205"/>
    </source>
</evidence>
<evidence type="ECO:0000256" key="5">
    <source>
        <dbReference type="ARBA" id="ARBA00007812"/>
    </source>
</evidence>
<keyword evidence="18" id="KW-0670">Pyruvate</keyword>
<keyword evidence="9" id="KW-0210">Decarboxylase</keyword>
<feature type="binding site" evidence="13">
    <location>
        <position position="469"/>
    </location>
    <ligand>
        <name>Mg(2+)</name>
        <dbReference type="ChEBI" id="CHEBI:18420"/>
    </ligand>
</feature>
<dbReference type="SUPFAM" id="SSF52467">
    <property type="entry name" value="DHS-like NAD/FAD-binding domain"/>
    <property type="match status" value="1"/>
</dbReference>
<dbReference type="GO" id="GO:0000287">
    <property type="term" value="F:magnesium ion binding"/>
    <property type="evidence" value="ECO:0007669"/>
    <property type="project" value="InterPro"/>
</dbReference>
<comment type="cofactor">
    <cofactor evidence="3">
        <name>thiamine diphosphate</name>
        <dbReference type="ChEBI" id="CHEBI:58937"/>
    </cofactor>
</comment>
<dbReference type="PANTHER" id="PTHR43452">
    <property type="entry name" value="PYRUVATE DECARBOXYLASE"/>
    <property type="match status" value="1"/>
</dbReference>
<dbReference type="PIRSF" id="PIRSF036565">
    <property type="entry name" value="Pyruvt_ip_decrb"/>
    <property type="match status" value="1"/>
</dbReference>
<feature type="binding site" evidence="13">
    <location>
        <position position="440"/>
    </location>
    <ligand>
        <name>Mg(2+)</name>
        <dbReference type="ChEBI" id="CHEBI:18420"/>
    </ligand>
</feature>
<dbReference type="FunFam" id="3.40.50.970:FF:000024">
    <property type="entry name" value="Pyruvate decarboxylase isozyme"/>
    <property type="match status" value="1"/>
</dbReference>
<feature type="domain" description="Thiamine pyrophosphate enzyme central" evidence="15">
    <location>
        <begin position="201"/>
        <end position="320"/>
    </location>
</feature>
<dbReference type="EMBL" id="CVRB01000005">
    <property type="protein sequence ID" value="CRK84825.1"/>
    <property type="molecule type" value="Genomic_DNA"/>
</dbReference>
<keyword evidence="19" id="KW-1185">Reference proteome</keyword>
<evidence type="ECO:0000256" key="3">
    <source>
        <dbReference type="ARBA" id="ARBA00001964"/>
    </source>
</evidence>
<gene>
    <name evidence="18" type="ORF">BN000_04875</name>
</gene>
<dbReference type="InterPro" id="IPR029035">
    <property type="entry name" value="DHS-like_NAD/FAD-binding_dom"/>
</dbReference>
<comment type="catalytic activity">
    <reaction evidence="1">
        <text>a 2-oxocarboxylate + H(+) = an aldehyde + CO2</text>
        <dbReference type="Rhea" id="RHEA:11628"/>
        <dbReference type="ChEBI" id="CHEBI:15378"/>
        <dbReference type="ChEBI" id="CHEBI:16526"/>
        <dbReference type="ChEBI" id="CHEBI:17478"/>
        <dbReference type="ChEBI" id="CHEBI:35179"/>
        <dbReference type="EC" id="4.1.1.1"/>
    </reaction>
</comment>
<feature type="domain" description="Thiamine pyrophosphate enzyme TPP-binding" evidence="16">
    <location>
        <begin position="399"/>
        <end position="533"/>
    </location>
</feature>
<evidence type="ECO:0000256" key="1">
    <source>
        <dbReference type="ARBA" id="ARBA00001041"/>
    </source>
</evidence>
<evidence type="ECO:0000256" key="10">
    <source>
        <dbReference type="ARBA" id="ARBA00022842"/>
    </source>
</evidence>
<evidence type="ECO:0000256" key="9">
    <source>
        <dbReference type="ARBA" id="ARBA00022793"/>
    </source>
</evidence>
<comment type="cofactor">
    <cofactor evidence="13">
        <name>Mg(2+)</name>
        <dbReference type="ChEBI" id="CHEBI:18420"/>
    </cofactor>
    <text evidence="13">Binds 1 Mg(2+) per subunit.</text>
</comment>
<dbReference type="InterPro" id="IPR000399">
    <property type="entry name" value="TPP-bd_CS"/>
</dbReference>
<dbReference type="InterPro" id="IPR012110">
    <property type="entry name" value="PDC/IPDC-like"/>
</dbReference>
<evidence type="ECO:0000256" key="8">
    <source>
        <dbReference type="ARBA" id="ARBA00022723"/>
    </source>
</evidence>
<dbReference type="InterPro" id="IPR012000">
    <property type="entry name" value="Thiamin_PyroP_enz_cen_dom"/>
</dbReference>
<keyword evidence="11 14" id="KW-0786">Thiamine pyrophosphate</keyword>
<feature type="binding site" evidence="13">
    <location>
        <position position="467"/>
    </location>
    <ligand>
        <name>Mg(2+)</name>
        <dbReference type="ChEBI" id="CHEBI:18420"/>
    </ligand>
</feature>
<sequence length="557" mass="62117">MNSTTCTVGDYLLLRLKEMGVKHIFGVPGDFNLGFLDQIEAMDQLEWIGNCNELNAAYAADGYARINGIAALVTTFGVGELSAINGIAGSYAEQLPVIKITGSPATSVANSGAYVHHTLGDGDFEHFSRIFKEVTVAQTTLTEENAADEIDRVLKECWLYKRPVYINLPSDISYKEIKAPKSPIQLPEFKSEINQLNTFLNHTLKKINQAKFPVILADYEVNRYHLNEKLGNLVNKSGFPIASLSMGKGVIDETHPQFIGVYTGSLSDPYVKSRIEEADCILSIGVKLTDSITGGFSHHLDESKLIEIHSSYAKINQETYNTVSMSDILELLSESVEHRDNETQNIKPFYKRKEDINLVPTTQALSQERFWKQINCFLNQEDVLIVEQGTSFFGASNMLLPEKTTFVGQPLWGSIGYTLPSLLGTQIANPNRRNVLIIGDGSFQLTAQELSTILKNKLKPIIILINNDGYSVERAIHGPNEEYNDINMWKYSQLPKVLDMEENSISIVATNEKELDDAFNLANSQDKLIFIEVIMDRLDVPELLGALGKIFAKQNAY</sequence>
<reference evidence="19" key="1">
    <citation type="submission" date="2015-05" db="EMBL/GenBank/DDBJ databases">
        <authorList>
            <person name="Urmite Genomes"/>
        </authorList>
    </citation>
    <scope>NUCLEOTIDE SEQUENCE [LARGE SCALE GENOMIC DNA]</scope>
    <source>
        <strain evidence="19">LF1</strain>
    </source>
</reference>
<dbReference type="GO" id="GO:0030976">
    <property type="term" value="F:thiamine pyrophosphate binding"/>
    <property type="evidence" value="ECO:0007669"/>
    <property type="project" value="InterPro"/>
</dbReference>
<dbReference type="AlphaFoldDB" id="A0A0U1P3E2"/>
<dbReference type="FunFam" id="3.40.50.1220:FF:000009">
    <property type="entry name" value="Pyruvate decarboxylase 1"/>
    <property type="match status" value="1"/>
</dbReference>
<dbReference type="InterPro" id="IPR047213">
    <property type="entry name" value="TPP_PYR_PDC_IPDC-like"/>
</dbReference>
<evidence type="ECO:0000256" key="4">
    <source>
        <dbReference type="ARBA" id="ARBA00002938"/>
    </source>
</evidence>
<dbReference type="Gene3D" id="3.40.50.970">
    <property type="match status" value="2"/>
</dbReference>
<keyword evidence="10 13" id="KW-0460">Magnesium</keyword>
<dbReference type="InterPro" id="IPR012001">
    <property type="entry name" value="Thiamin_PyroP_enz_TPP-bd_dom"/>
</dbReference>
<comment type="similarity">
    <text evidence="5 14">Belongs to the TPP enzyme family.</text>
</comment>
<evidence type="ECO:0000259" key="16">
    <source>
        <dbReference type="Pfam" id="PF02775"/>
    </source>
</evidence>
<evidence type="ECO:0000256" key="13">
    <source>
        <dbReference type="PIRSR" id="PIRSR036565-2"/>
    </source>
</evidence>
<organism evidence="18 19">
    <name type="scientific">Neobacillus massiliamazoniensis</name>
    <dbReference type="NCBI Taxonomy" id="1499688"/>
    <lineage>
        <taxon>Bacteria</taxon>
        <taxon>Bacillati</taxon>
        <taxon>Bacillota</taxon>
        <taxon>Bacilli</taxon>
        <taxon>Bacillales</taxon>
        <taxon>Bacillaceae</taxon>
        <taxon>Neobacillus</taxon>
    </lineage>
</organism>
<evidence type="ECO:0000256" key="12">
    <source>
        <dbReference type="ARBA" id="ARBA00023239"/>
    </source>
</evidence>
<dbReference type="InterPro" id="IPR047214">
    <property type="entry name" value="TPP_PDC_IPDC"/>
</dbReference>
<dbReference type="InterPro" id="IPR029061">
    <property type="entry name" value="THDP-binding"/>
</dbReference>
<evidence type="ECO:0000256" key="6">
    <source>
        <dbReference type="ARBA" id="ARBA00013202"/>
    </source>
</evidence>
<evidence type="ECO:0000256" key="14">
    <source>
        <dbReference type="RuleBase" id="RU362132"/>
    </source>
</evidence>
<evidence type="ECO:0000259" key="17">
    <source>
        <dbReference type="Pfam" id="PF02776"/>
    </source>
</evidence>
<dbReference type="FunFam" id="3.40.50.970:FF:000019">
    <property type="entry name" value="Pyruvate decarboxylase isozyme"/>
    <property type="match status" value="1"/>
</dbReference>
<dbReference type="OrthoDB" id="4494979at2"/>
<dbReference type="GO" id="GO:0005829">
    <property type="term" value="C:cytosol"/>
    <property type="evidence" value="ECO:0007669"/>
    <property type="project" value="TreeGrafter"/>
</dbReference>
<keyword evidence="12" id="KW-0456">Lyase</keyword>
<dbReference type="CDD" id="cd02005">
    <property type="entry name" value="TPP_PDC_IPDC"/>
    <property type="match status" value="1"/>
</dbReference>
<comment type="cofactor">
    <cofactor evidence="2">
        <name>a metal cation</name>
        <dbReference type="ChEBI" id="CHEBI:25213"/>
    </cofactor>
</comment>
<name>A0A0U1P3E2_9BACI</name>
<protein>
    <recommendedName>
        <fullName evidence="7">Alpha-keto-acid decarboxylase</fullName>
        <ecNumber evidence="6">4.1.1.1</ecNumber>
    </recommendedName>
</protein>
<evidence type="ECO:0000313" key="18">
    <source>
        <dbReference type="EMBL" id="CRK84825.1"/>
    </source>
</evidence>
<dbReference type="RefSeq" id="WP_090639142.1">
    <property type="nucleotide sequence ID" value="NZ_CVRB01000005.1"/>
</dbReference>
<accession>A0A0U1P3E2</accession>
<dbReference type="PANTHER" id="PTHR43452:SF30">
    <property type="entry name" value="PYRUVATE DECARBOXYLASE ISOZYME 1-RELATED"/>
    <property type="match status" value="1"/>
</dbReference>
<dbReference type="Pfam" id="PF02776">
    <property type="entry name" value="TPP_enzyme_N"/>
    <property type="match status" value="1"/>
</dbReference>
<proteinExistence type="inferred from homology"/>
<evidence type="ECO:0000313" key="19">
    <source>
        <dbReference type="Proteomes" id="UP000199087"/>
    </source>
</evidence>
<keyword evidence="8 13" id="KW-0479">Metal-binding</keyword>
<dbReference type="GO" id="GO:0004737">
    <property type="term" value="F:pyruvate decarboxylase activity"/>
    <property type="evidence" value="ECO:0007669"/>
    <property type="project" value="UniProtKB-EC"/>
</dbReference>
<evidence type="ECO:0000256" key="7">
    <source>
        <dbReference type="ARBA" id="ARBA00020054"/>
    </source>
</evidence>
<dbReference type="Proteomes" id="UP000199087">
    <property type="component" value="Unassembled WGS sequence"/>
</dbReference>
<dbReference type="InterPro" id="IPR011766">
    <property type="entry name" value="TPP_enzyme_TPP-bd"/>
</dbReference>
<dbReference type="EC" id="4.1.1.1" evidence="6"/>
<dbReference type="STRING" id="1499688.BN000_04875"/>
<evidence type="ECO:0000256" key="2">
    <source>
        <dbReference type="ARBA" id="ARBA00001920"/>
    </source>
</evidence>
<comment type="function">
    <text evidence="4">Decarboxylates branched-chain and aromatic alpha-keto acids to aldehydes.</text>
</comment>
<evidence type="ECO:0000256" key="11">
    <source>
        <dbReference type="ARBA" id="ARBA00023052"/>
    </source>
</evidence>
<feature type="domain" description="Thiamine pyrophosphate enzyme N-terminal TPP-binding" evidence="17">
    <location>
        <begin position="7"/>
        <end position="110"/>
    </location>
</feature>
<dbReference type="SUPFAM" id="SSF52518">
    <property type="entry name" value="Thiamin diphosphate-binding fold (THDP-binding)"/>
    <property type="match status" value="2"/>
</dbReference>
<dbReference type="Pfam" id="PF00205">
    <property type="entry name" value="TPP_enzyme_M"/>
    <property type="match status" value="1"/>
</dbReference>
<dbReference type="PROSITE" id="PS00187">
    <property type="entry name" value="TPP_ENZYMES"/>
    <property type="match status" value="1"/>
</dbReference>